<dbReference type="InterPro" id="IPR010064">
    <property type="entry name" value="HK97-gp10_tail"/>
</dbReference>
<proteinExistence type="predicted"/>
<evidence type="ECO:0000313" key="1">
    <source>
        <dbReference type="EMBL" id="VYT84901.1"/>
    </source>
</evidence>
<protein>
    <recommendedName>
        <fullName evidence="2">HK97 gp10 family phage protein</fullName>
    </recommendedName>
</protein>
<gene>
    <name evidence="1" type="ORF">CHLFYP18_05727</name>
</gene>
<reference evidence="1" key="1">
    <citation type="submission" date="2019-11" db="EMBL/GenBank/DDBJ databases">
        <authorList>
            <person name="Feng L."/>
        </authorList>
    </citation>
    <scope>NUCLEOTIDE SEQUENCE</scope>
    <source>
        <strain evidence="1">ChathewayiLFYP18</strain>
    </source>
</reference>
<dbReference type="Pfam" id="PF04883">
    <property type="entry name" value="HK97-gp10_like"/>
    <property type="match status" value="1"/>
</dbReference>
<dbReference type="RefSeq" id="WP_156832398.1">
    <property type="nucleotide sequence ID" value="NZ_CACRUH010000014.1"/>
</dbReference>
<organism evidence="1">
    <name type="scientific">Hungatella hathewayi</name>
    <dbReference type="NCBI Taxonomy" id="154046"/>
    <lineage>
        <taxon>Bacteria</taxon>
        <taxon>Bacillati</taxon>
        <taxon>Bacillota</taxon>
        <taxon>Clostridia</taxon>
        <taxon>Lachnospirales</taxon>
        <taxon>Lachnospiraceae</taxon>
        <taxon>Hungatella</taxon>
    </lineage>
</organism>
<dbReference type="EMBL" id="CACRUH010000014">
    <property type="protein sequence ID" value="VYT84901.1"/>
    <property type="molecule type" value="Genomic_DNA"/>
</dbReference>
<sequence length="167" mass="18760">MSSSNYRRNKAALDQFRKELMAMVDDIQQIDKKVLNKAVNNGVAYAKRHTPVGKHPNPVTFTVKNGPDAGTVVSFKVSNPGVGGFLRKSWHKLPTKKTKECVEAELVNNASYASYWNYGHRIVTKKGGPTKGFVKGTFVLEKTKGEVQKQLVKEFEKEVKAVQRRHD</sequence>
<dbReference type="AlphaFoldDB" id="A0A6N2ZZM4"/>
<accession>A0A6N2ZZM4</accession>
<name>A0A6N2ZZM4_9FIRM</name>
<evidence type="ECO:0008006" key="2">
    <source>
        <dbReference type="Google" id="ProtNLM"/>
    </source>
</evidence>